<dbReference type="AlphaFoldDB" id="A0A3E2UDN2"/>
<comment type="similarity">
    <text evidence="1">Belongs to the Mu gp47/PBSX XkdT family.</text>
</comment>
<dbReference type="Pfam" id="PF04865">
    <property type="entry name" value="Baseplate_J"/>
    <property type="match status" value="1"/>
</dbReference>
<organism evidence="5 6">
    <name type="scientific">Faecalibacterium prausnitzii</name>
    <dbReference type="NCBI Taxonomy" id="853"/>
    <lineage>
        <taxon>Bacteria</taxon>
        <taxon>Bacillati</taxon>
        <taxon>Bacillota</taxon>
        <taxon>Clostridia</taxon>
        <taxon>Eubacteriales</taxon>
        <taxon>Oscillospiraceae</taxon>
        <taxon>Faecalibacterium</taxon>
    </lineage>
</organism>
<accession>A0A3E2UDN2</accession>
<dbReference type="EMBL" id="QVEW01000018">
    <property type="protein sequence ID" value="RGB94336.1"/>
    <property type="molecule type" value="Genomic_DNA"/>
</dbReference>
<dbReference type="Pfam" id="PF26078">
    <property type="entry name" value="Baseplate_J_M"/>
    <property type="match status" value="1"/>
</dbReference>
<dbReference type="Proteomes" id="UP000260783">
    <property type="component" value="Unassembled WGS sequence"/>
</dbReference>
<dbReference type="RefSeq" id="WP_117527904.1">
    <property type="nucleotide sequence ID" value="NZ_JAQCXC010000018.1"/>
</dbReference>
<dbReference type="InterPro" id="IPR052399">
    <property type="entry name" value="Phage_Baseplate_Assmbl_Protein"/>
</dbReference>
<reference evidence="5 6" key="1">
    <citation type="submission" date="2018-08" db="EMBL/GenBank/DDBJ databases">
        <title>A genome reference for cultivated species of the human gut microbiota.</title>
        <authorList>
            <person name="Zou Y."/>
            <person name="Xue W."/>
            <person name="Luo G."/>
        </authorList>
    </citation>
    <scope>NUCLEOTIDE SEQUENCE [LARGE SCALE GENOMIC DNA]</scope>
    <source>
        <strain evidence="5 6">AF29-11BH</strain>
    </source>
</reference>
<evidence type="ECO:0000259" key="2">
    <source>
        <dbReference type="Pfam" id="PF04865"/>
    </source>
</evidence>
<dbReference type="InterPro" id="IPR006949">
    <property type="entry name" value="Barrel_Baseplate_J-like"/>
</dbReference>
<protein>
    <submittedName>
        <fullName evidence="5">Baseplate J/gp47 family protein</fullName>
    </submittedName>
</protein>
<dbReference type="PANTHER" id="PTHR37829:SF3">
    <property type="entry name" value="PROTEIN JAYE-RELATED"/>
    <property type="match status" value="1"/>
</dbReference>
<feature type="domain" description="Baseplate J-like central" evidence="3">
    <location>
        <begin position="200"/>
        <end position="255"/>
    </location>
</feature>
<evidence type="ECO:0000259" key="4">
    <source>
        <dbReference type="Pfam" id="PF26079"/>
    </source>
</evidence>
<evidence type="ECO:0000313" key="6">
    <source>
        <dbReference type="Proteomes" id="UP000260783"/>
    </source>
</evidence>
<evidence type="ECO:0000256" key="1">
    <source>
        <dbReference type="ARBA" id="ARBA00038087"/>
    </source>
</evidence>
<feature type="domain" description="Baseplate protein J-like barrel" evidence="2">
    <location>
        <begin position="89"/>
        <end position="175"/>
    </location>
</feature>
<evidence type="ECO:0000259" key="3">
    <source>
        <dbReference type="Pfam" id="PF26078"/>
    </source>
</evidence>
<dbReference type="InterPro" id="IPR058530">
    <property type="entry name" value="Baseplate_J-like_C"/>
</dbReference>
<evidence type="ECO:0000313" key="5">
    <source>
        <dbReference type="EMBL" id="RGB94336.1"/>
    </source>
</evidence>
<dbReference type="Pfam" id="PF26079">
    <property type="entry name" value="Baseplate_J_C"/>
    <property type="match status" value="1"/>
</dbReference>
<name>A0A3E2UDN2_9FIRM</name>
<proteinExistence type="inferred from homology"/>
<feature type="domain" description="Baseplate J-like C-terminal" evidence="4">
    <location>
        <begin position="295"/>
        <end position="367"/>
    </location>
</feature>
<gene>
    <name evidence="5" type="ORF">DWZ04_13675</name>
</gene>
<comment type="caution">
    <text evidence="5">The sequence shown here is derived from an EMBL/GenBank/DDBJ whole genome shotgun (WGS) entry which is preliminary data.</text>
</comment>
<sequence length="367" mass="39583">MPDFMEGTSADEIHRRMMAELPDDIDDMPGGFPYDMTRPTALEKAELINFHLARAIMIAFPQSAWDEWLDLHGQQVHLTRHDAVHATGTVTVTGSAGTVLAAGTVFCTTATDDGPSIEFRSNEAATIPDTGSIDIEVTAVEAGTGSNVKADTVILMLKPINNITAITNKESITGGTERESNDDFYDRIAVEYSNSMTYLGNDTDYKRWAKEAGAGDCIVDPAWKGPGTVRLVLVDGNGQPANKELLDAVFNHIVSPDDRAARLLPTGCAELTCAAATTVKVDYTCTGLIYDSEHTTAEEIASQFGELVKALYGEAKANNVLRYNDVRPLLADIPGVTDFSTFLMNGSMNNITLANIEYPATGTVKFS</sequence>
<dbReference type="InterPro" id="IPR058531">
    <property type="entry name" value="Baseplate_J_M"/>
</dbReference>
<dbReference type="PANTHER" id="PTHR37829">
    <property type="entry name" value="PHAGE-LIKE ELEMENT PBSX PROTEIN XKDT"/>
    <property type="match status" value="1"/>
</dbReference>